<keyword evidence="3" id="KW-0378">Hydrolase</keyword>
<dbReference type="RefSeq" id="WP_198038558.1">
    <property type="nucleotide sequence ID" value="NZ_CP019640.1"/>
</dbReference>
<name>A0A1Q2L082_9BACL</name>
<keyword evidence="4" id="KW-0720">Serine protease</keyword>
<dbReference type="KEGG" id="pmar:B0X71_09570"/>
<dbReference type="Gene3D" id="3.40.50.880">
    <property type="match status" value="1"/>
</dbReference>
<dbReference type="Proteomes" id="UP000188184">
    <property type="component" value="Chromosome"/>
</dbReference>
<dbReference type="InterPro" id="IPR029062">
    <property type="entry name" value="Class_I_gatase-like"/>
</dbReference>
<evidence type="ECO:0000256" key="2">
    <source>
        <dbReference type="ARBA" id="ARBA00022670"/>
    </source>
</evidence>
<dbReference type="CDD" id="cd03129">
    <property type="entry name" value="GAT1_Peptidase_E_like"/>
    <property type="match status" value="1"/>
</dbReference>
<evidence type="ECO:0000313" key="6">
    <source>
        <dbReference type="Proteomes" id="UP000188184"/>
    </source>
</evidence>
<evidence type="ECO:0000256" key="4">
    <source>
        <dbReference type="ARBA" id="ARBA00022825"/>
    </source>
</evidence>
<evidence type="ECO:0000313" key="5">
    <source>
        <dbReference type="EMBL" id="AQQ53302.1"/>
    </source>
</evidence>
<reference evidence="5 6" key="1">
    <citation type="submission" date="2017-02" db="EMBL/GenBank/DDBJ databases">
        <title>The complete genomic sequence of a novel cold adapted crude oil-degrading bacterium Planococcus qaidamina Y42.</title>
        <authorList>
            <person name="Yang R."/>
        </authorList>
    </citation>
    <scope>NUCLEOTIDE SEQUENCE [LARGE SCALE GENOMIC DNA]</scope>
    <source>
        <strain evidence="5 6">Y42</strain>
    </source>
</reference>
<dbReference type="EMBL" id="CP019640">
    <property type="protein sequence ID" value="AQQ53302.1"/>
    <property type="molecule type" value="Genomic_DNA"/>
</dbReference>
<dbReference type="AlphaFoldDB" id="A0A1Q2L082"/>
<dbReference type="SUPFAM" id="SSF52317">
    <property type="entry name" value="Class I glutamine amidotransferase-like"/>
    <property type="match status" value="1"/>
</dbReference>
<accession>A0A1Q2L082</accession>
<gene>
    <name evidence="5" type="ORF">B0X71_09570</name>
</gene>
<evidence type="ECO:0000256" key="3">
    <source>
        <dbReference type="ARBA" id="ARBA00022801"/>
    </source>
</evidence>
<dbReference type="Pfam" id="PF03575">
    <property type="entry name" value="Peptidase_S51"/>
    <property type="match status" value="1"/>
</dbReference>
<keyword evidence="2" id="KW-0645">Protease</keyword>
<proteinExistence type="inferred from homology"/>
<dbReference type="GO" id="GO:0006508">
    <property type="term" value="P:proteolysis"/>
    <property type="evidence" value="ECO:0007669"/>
    <property type="project" value="UniProtKB-KW"/>
</dbReference>
<organism evidence="5 6">
    <name type="scientific">Planococcus lenghuensis</name>
    <dbReference type="NCBI Taxonomy" id="2213202"/>
    <lineage>
        <taxon>Bacteria</taxon>
        <taxon>Bacillati</taxon>
        <taxon>Bacillota</taxon>
        <taxon>Bacilli</taxon>
        <taxon>Bacillales</taxon>
        <taxon>Caryophanaceae</taxon>
        <taxon>Planococcus</taxon>
    </lineage>
</organism>
<evidence type="ECO:0008006" key="7">
    <source>
        <dbReference type="Google" id="ProtNLM"/>
    </source>
</evidence>
<dbReference type="GO" id="GO:0008236">
    <property type="term" value="F:serine-type peptidase activity"/>
    <property type="evidence" value="ECO:0007669"/>
    <property type="project" value="UniProtKB-KW"/>
</dbReference>
<comment type="similarity">
    <text evidence="1">Belongs to the peptidase S51 family.</text>
</comment>
<keyword evidence="6" id="KW-1185">Reference proteome</keyword>
<protein>
    <recommendedName>
        <fullName evidence="7">Peptidase E</fullName>
    </recommendedName>
</protein>
<evidence type="ECO:0000256" key="1">
    <source>
        <dbReference type="ARBA" id="ARBA00006534"/>
    </source>
</evidence>
<sequence length="211" mass="22993">MKKIMLTSTGLSTDRAQEAFLSMVDAPITDNRVCIIPTATVHLKEQHPRIRQAIGQFRALGFGSIDCVDIEHRNPDALSGYDVFYIGGGNPFHLLQAFRRSGADIALHTLANTGAILIGVSAGALVLGPDLAVAEVFTPEMRLSDQNTGAALGIVPFPFMPHADREDLFPGDTPISDRLQSLKRRRSVRVEGIRDSEFILLDKGKIGKFRG</sequence>
<dbReference type="InterPro" id="IPR005320">
    <property type="entry name" value="Peptidase_S51"/>
</dbReference>
<dbReference type="PANTHER" id="PTHR20842:SF0">
    <property type="entry name" value="ALPHA-ASPARTYL DIPEPTIDASE"/>
    <property type="match status" value="1"/>
</dbReference>
<dbReference type="PANTHER" id="PTHR20842">
    <property type="entry name" value="PROTEASE S51 ALPHA-ASPARTYL DIPEPTIDASE"/>
    <property type="match status" value="1"/>
</dbReference>